<dbReference type="InterPro" id="IPR005066">
    <property type="entry name" value="MoCF_OxRdtse_dimer"/>
</dbReference>
<accession>A0A0R3L607</accession>
<dbReference type="Pfam" id="PF00174">
    <property type="entry name" value="Oxidored_molyb"/>
    <property type="match status" value="1"/>
</dbReference>
<dbReference type="Gene3D" id="2.60.40.650">
    <property type="match status" value="1"/>
</dbReference>
<keyword evidence="4" id="KW-0560">Oxidoreductase</keyword>
<proteinExistence type="predicted"/>
<keyword evidence="8" id="KW-1185">Reference proteome</keyword>
<dbReference type="InterPro" id="IPR036374">
    <property type="entry name" value="OxRdtase_Mopterin-bd_sf"/>
</dbReference>
<dbReference type="GO" id="GO:0006790">
    <property type="term" value="P:sulfur compound metabolic process"/>
    <property type="evidence" value="ECO:0007669"/>
    <property type="project" value="TreeGrafter"/>
</dbReference>
<sequence length="365" mass="40539">MRNDNWSCTGVRPAGLIIRQKDPNNLEMPFDQLGEFITPTELFYIRSHFPTPELDPVAYRLSIGGAVGKALRLSYAEIRAMPSRTRVATLECAGNGRVFLVPPVPGAQWELGAVGNAEWTGVPLSLLLERAGLADDVCEIVLEGADRGMPKEEPKPPGPISYARSIPRARAMESDVLIAYQMNGRDLTPDHGYPLRAIVPGHYGMASVKWLTNVVATTQPFQGYWQTSDYGYWDDSAGVPVRRPLAEMKLKSQIARPRVYETLEPNRSYCIFGAAWAGDTDVTEISISDDGGASWVQGEFLDPINRHAWRRWKYDWITPTQPGRYTLLARATGADQRTQPDGHDPNFGSYVIDHPLPIEVFVAAL</sequence>
<dbReference type="InterPro" id="IPR014756">
    <property type="entry name" value="Ig_E-set"/>
</dbReference>
<dbReference type="GO" id="GO:0020037">
    <property type="term" value="F:heme binding"/>
    <property type="evidence" value="ECO:0007669"/>
    <property type="project" value="TreeGrafter"/>
</dbReference>
<feature type="domain" description="Moybdenum cofactor oxidoreductase dimerisation" evidence="6">
    <location>
        <begin position="245"/>
        <end position="341"/>
    </location>
</feature>
<dbReference type="GO" id="GO:0008482">
    <property type="term" value="F:sulfite oxidase activity"/>
    <property type="evidence" value="ECO:0007669"/>
    <property type="project" value="TreeGrafter"/>
</dbReference>
<keyword evidence="3" id="KW-0479">Metal-binding</keyword>
<name>A0A0R3L607_9BRAD</name>
<keyword evidence="2" id="KW-0500">Molybdenum</keyword>
<evidence type="ECO:0000256" key="1">
    <source>
        <dbReference type="ARBA" id="ARBA00001924"/>
    </source>
</evidence>
<dbReference type="EMBL" id="LLXX01000141">
    <property type="protein sequence ID" value="KRR03361.1"/>
    <property type="molecule type" value="Genomic_DNA"/>
</dbReference>
<dbReference type="AlphaFoldDB" id="A0A0R3L607"/>
<evidence type="ECO:0000256" key="2">
    <source>
        <dbReference type="ARBA" id="ARBA00022505"/>
    </source>
</evidence>
<dbReference type="GO" id="GO:0043546">
    <property type="term" value="F:molybdopterin cofactor binding"/>
    <property type="evidence" value="ECO:0007669"/>
    <property type="project" value="TreeGrafter"/>
</dbReference>
<dbReference type="PRINTS" id="PR00407">
    <property type="entry name" value="EUMOPTERIN"/>
</dbReference>
<dbReference type="SUPFAM" id="SSF56524">
    <property type="entry name" value="Oxidoreductase molybdopterin-binding domain"/>
    <property type="match status" value="1"/>
</dbReference>
<dbReference type="STRING" id="1518501.CQ10_17310"/>
<dbReference type="PANTHER" id="PTHR19372">
    <property type="entry name" value="SULFITE REDUCTASE"/>
    <property type="match status" value="1"/>
</dbReference>
<evidence type="ECO:0000313" key="7">
    <source>
        <dbReference type="EMBL" id="KRR03361.1"/>
    </source>
</evidence>
<dbReference type="CDD" id="cd02110">
    <property type="entry name" value="SO_family_Moco_dimer"/>
    <property type="match status" value="1"/>
</dbReference>
<gene>
    <name evidence="7" type="ORF">CP49_10035</name>
</gene>
<evidence type="ECO:0000256" key="3">
    <source>
        <dbReference type="ARBA" id="ARBA00022723"/>
    </source>
</evidence>
<organism evidence="7 8">
    <name type="scientific">Bradyrhizobium valentinum</name>
    <dbReference type="NCBI Taxonomy" id="1518501"/>
    <lineage>
        <taxon>Bacteria</taxon>
        <taxon>Pseudomonadati</taxon>
        <taxon>Pseudomonadota</taxon>
        <taxon>Alphaproteobacteria</taxon>
        <taxon>Hyphomicrobiales</taxon>
        <taxon>Nitrobacteraceae</taxon>
        <taxon>Bradyrhizobium</taxon>
    </lineage>
</organism>
<comment type="caution">
    <text evidence="7">The sequence shown here is derived from an EMBL/GenBank/DDBJ whole genome shotgun (WGS) entry which is preliminary data.</text>
</comment>
<evidence type="ECO:0000256" key="4">
    <source>
        <dbReference type="ARBA" id="ARBA00023002"/>
    </source>
</evidence>
<reference evidence="7 8" key="1">
    <citation type="submission" date="2014-03" db="EMBL/GenBank/DDBJ databases">
        <title>Bradyrhizobium valentinum sp. nov., isolated from effective nodules of Lupinus mariae-josephae, a lupine endemic of basic-lime soils in Eastern Spain.</title>
        <authorList>
            <person name="Duran D."/>
            <person name="Rey L."/>
            <person name="Navarro A."/>
            <person name="Busquets A."/>
            <person name="Imperial J."/>
            <person name="Ruiz-Argueso T."/>
        </authorList>
    </citation>
    <scope>NUCLEOTIDE SEQUENCE [LARGE SCALE GENOMIC DNA]</scope>
    <source>
        <strain evidence="7 8">LmjM3</strain>
    </source>
</reference>
<feature type="domain" description="Oxidoreductase molybdopterin-binding" evidence="5">
    <location>
        <begin position="48"/>
        <end position="225"/>
    </location>
</feature>
<dbReference type="Gene3D" id="3.90.420.10">
    <property type="entry name" value="Oxidoreductase, molybdopterin-binding domain"/>
    <property type="match status" value="1"/>
</dbReference>
<evidence type="ECO:0000259" key="6">
    <source>
        <dbReference type="Pfam" id="PF03404"/>
    </source>
</evidence>
<comment type="cofactor">
    <cofactor evidence="1">
        <name>Mo-molybdopterin</name>
        <dbReference type="ChEBI" id="CHEBI:71302"/>
    </cofactor>
</comment>
<dbReference type="SUPFAM" id="SSF81296">
    <property type="entry name" value="E set domains"/>
    <property type="match status" value="1"/>
</dbReference>
<dbReference type="Proteomes" id="UP000051913">
    <property type="component" value="Unassembled WGS sequence"/>
</dbReference>
<evidence type="ECO:0000313" key="8">
    <source>
        <dbReference type="Proteomes" id="UP000051913"/>
    </source>
</evidence>
<dbReference type="Pfam" id="PF03404">
    <property type="entry name" value="Mo-co_dimer"/>
    <property type="match status" value="1"/>
</dbReference>
<dbReference type="InterPro" id="IPR008335">
    <property type="entry name" value="Mopterin_OxRdtase_euk"/>
</dbReference>
<dbReference type="PANTHER" id="PTHR19372:SF7">
    <property type="entry name" value="SULFITE OXIDASE, MITOCHONDRIAL"/>
    <property type="match status" value="1"/>
</dbReference>
<protein>
    <submittedName>
        <fullName evidence="7">Sulfite oxidase</fullName>
    </submittedName>
</protein>
<dbReference type="InterPro" id="IPR000572">
    <property type="entry name" value="OxRdtase_Mopterin-bd_dom"/>
</dbReference>
<dbReference type="RefSeq" id="WP_057852704.1">
    <property type="nucleotide sequence ID" value="NZ_LLXX01000141.1"/>
</dbReference>
<dbReference type="GO" id="GO:0030151">
    <property type="term" value="F:molybdenum ion binding"/>
    <property type="evidence" value="ECO:0007669"/>
    <property type="project" value="InterPro"/>
</dbReference>
<evidence type="ECO:0000259" key="5">
    <source>
        <dbReference type="Pfam" id="PF00174"/>
    </source>
</evidence>